<dbReference type="Gene3D" id="1.10.1220.10">
    <property type="entry name" value="Met repressor-like"/>
    <property type="match status" value="1"/>
</dbReference>
<proteinExistence type="predicted"/>
<gene>
    <name evidence="1" type="primary">yacA</name>
    <name evidence="1" type="synonym">S0235</name>
    <name evidence="1" type="ORF">pWR501_0235</name>
</gene>
<dbReference type="GO" id="GO:0006355">
    <property type="term" value="P:regulation of DNA-templated transcription"/>
    <property type="evidence" value="ECO:0007669"/>
    <property type="project" value="InterPro"/>
</dbReference>
<sequence>MVMTRWQMAQVNMSVRIDAELKDAFMAAAKSMDRNGSQLIRDFMRQTVERQHNSWFRDQVAAGRQQLECGDVLPHDMVESSAAAWRDEMSRKIADK</sequence>
<dbReference type="InterPro" id="IPR013321">
    <property type="entry name" value="Arc_rbn_hlx_hlx"/>
</dbReference>
<dbReference type="CDD" id="cd21631">
    <property type="entry name" value="RHH_CopG_NikR-like"/>
    <property type="match status" value="1"/>
</dbReference>
<dbReference type="EMBL" id="AF348706">
    <property type="protein sequence ID" value="AAK18545.1"/>
    <property type="molecule type" value="Genomic_DNA"/>
</dbReference>
<organism evidence="1">
    <name type="scientific">Shigella flexneri serotype 5a (strain M90T)</name>
    <dbReference type="NCBI Taxonomy" id="1086030"/>
    <lineage>
        <taxon>Bacteria</taxon>
        <taxon>Pseudomonadati</taxon>
        <taxon>Pseudomonadota</taxon>
        <taxon>Gammaproteobacteria</taxon>
        <taxon>Enterobacterales</taxon>
        <taxon>Enterobacteriaceae</taxon>
        <taxon>Shigella</taxon>
    </lineage>
</organism>
<protein>
    <submittedName>
        <fullName evidence="1">Orf, hypothetical</fullName>
    </submittedName>
</protein>
<evidence type="ECO:0000313" key="1">
    <source>
        <dbReference type="EMBL" id="AAK18545.1"/>
    </source>
</evidence>
<geneLocation type="plasmid" evidence="1">
    <name>pWR501</name>
</geneLocation>
<name>Q9AFM4_SHIFM</name>
<dbReference type="AlphaFoldDB" id="Q9AFM4"/>
<accession>Q9AFM4</accession>
<reference evidence="1" key="1">
    <citation type="journal article" date="2001" name="Infect. Immun.">
        <title>Complete DNA sequence and analysis of the large virulence plasmid of Shigella flexneri.</title>
        <authorList>
            <person name="Venkatesan M.M."/>
            <person name="Goldberg M.B."/>
            <person name="Rose D.J."/>
            <person name="Grotbeck E.J."/>
            <person name="Burland V."/>
            <person name="Blattner F.R."/>
        </authorList>
    </citation>
    <scope>NUCLEOTIDE SEQUENCE [LARGE SCALE GENOMIC DNA]</scope>
    <source>
        <strain evidence="1">M90T</strain>
        <plasmid evidence="1">pWR501</plasmid>
    </source>
</reference>
<dbReference type="GO" id="GO:0043565">
    <property type="term" value="F:sequence-specific DNA binding"/>
    <property type="evidence" value="ECO:0007669"/>
    <property type="project" value="UniProtKB-ARBA"/>
</dbReference>
<keyword evidence="1" id="KW-0614">Plasmid</keyword>